<evidence type="ECO:0000256" key="4">
    <source>
        <dbReference type="ARBA" id="ARBA00023012"/>
    </source>
</evidence>
<evidence type="ECO:0000256" key="6">
    <source>
        <dbReference type="ARBA" id="ARBA00023125"/>
    </source>
</evidence>
<accession>A0A970B699</accession>
<dbReference type="InterPro" id="IPR001789">
    <property type="entry name" value="Sig_transdc_resp-reg_receiver"/>
</dbReference>
<organism evidence="11 12">
    <name type="scientific">Solimonas marina</name>
    <dbReference type="NCBI Taxonomy" id="2714601"/>
    <lineage>
        <taxon>Bacteria</taxon>
        <taxon>Pseudomonadati</taxon>
        <taxon>Pseudomonadota</taxon>
        <taxon>Gammaproteobacteria</taxon>
        <taxon>Nevskiales</taxon>
        <taxon>Nevskiaceae</taxon>
        <taxon>Solimonas</taxon>
    </lineage>
</organism>
<keyword evidence="4" id="KW-0902">Two-component regulatory system</keyword>
<dbReference type="GO" id="GO:0000160">
    <property type="term" value="P:phosphorelay signal transduction system"/>
    <property type="evidence" value="ECO:0007669"/>
    <property type="project" value="UniProtKB-KW"/>
</dbReference>
<feature type="domain" description="Response regulatory" evidence="10">
    <location>
        <begin position="7"/>
        <end position="121"/>
    </location>
</feature>
<dbReference type="FunFam" id="3.40.50.2300:FF:000018">
    <property type="entry name" value="DNA-binding transcriptional regulator NtrC"/>
    <property type="match status" value="1"/>
</dbReference>
<protein>
    <submittedName>
        <fullName evidence="11">Sigma 54-interacting transcriptional regulator</fullName>
    </submittedName>
</protein>
<dbReference type="InterPro" id="IPR003593">
    <property type="entry name" value="AAA+_ATPase"/>
</dbReference>
<dbReference type="AlphaFoldDB" id="A0A970B699"/>
<dbReference type="PANTHER" id="PTHR32071:SF116">
    <property type="entry name" value="TRANSCRIPTIONAL REGULATORY PROTEIN GLRR"/>
    <property type="match status" value="1"/>
</dbReference>
<evidence type="ECO:0000256" key="2">
    <source>
        <dbReference type="ARBA" id="ARBA00022741"/>
    </source>
</evidence>
<keyword evidence="7" id="KW-0804">Transcription</keyword>
<dbReference type="CDD" id="cd00009">
    <property type="entry name" value="AAA"/>
    <property type="match status" value="1"/>
</dbReference>
<dbReference type="Pfam" id="PF25601">
    <property type="entry name" value="AAA_lid_14"/>
    <property type="match status" value="1"/>
</dbReference>
<evidence type="ECO:0000313" key="12">
    <source>
        <dbReference type="Proteomes" id="UP000653472"/>
    </source>
</evidence>
<dbReference type="PANTHER" id="PTHR32071">
    <property type="entry name" value="TRANSCRIPTIONAL REGULATORY PROTEIN"/>
    <property type="match status" value="1"/>
</dbReference>
<dbReference type="InterPro" id="IPR025944">
    <property type="entry name" value="Sigma_54_int_dom_CS"/>
</dbReference>
<evidence type="ECO:0000256" key="3">
    <source>
        <dbReference type="ARBA" id="ARBA00022840"/>
    </source>
</evidence>
<dbReference type="InterPro" id="IPR002078">
    <property type="entry name" value="Sigma_54_int"/>
</dbReference>
<evidence type="ECO:0000256" key="8">
    <source>
        <dbReference type="PROSITE-ProRule" id="PRU00169"/>
    </source>
</evidence>
<dbReference type="GO" id="GO:0003677">
    <property type="term" value="F:DNA binding"/>
    <property type="evidence" value="ECO:0007669"/>
    <property type="project" value="UniProtKB-KW"/>
</dbReference>
<keyword evidence="12" id="KW-1185">Reference proteome</keyword>
<proteinExistence type="predicted"/>
<gene>
    <name evidence="11" type="ORF">G7Y82_08790</name>
</gene>
<dbReference type="Gene3D" id="3.40.50.300">
    <property type="entry name" value="P-loop containing nucleotide triphosphate hydrolases"/>
    <property type="match status" value="1"/>
</dbReference>
<dbReference type="SUPFAM" id="SSF52172">
    <property type="entry name" value="CheY-like"/>
    <property type="match status" value="1"/>
</dbReference>
<dbReference type="GO" id="GO:0005524">
    <property type="term" value="F:ATP binding"/>
    <property type="evidence" value="ECO:0007669"/>
    <property type="project" value="UniProtKB-KW"/>
</dbReference>
<dbReference type="PROSITE" id="PS00688">
    <property type="entry name" value="SIGMA54_INTERACT_3"/>
    <property type="match status" value="1"/>
</dbReference>
<dbReference type="Gene3D" id="1.10.8.60">
    <property type="match status" value="1"/>
</dbReference>
<feature type="modified residue" description="4-aspartylphosphate" evidence="8">
    <location>
        <position position="56"/>
    </location>
</feature>
<keyword evidence="1 8" id="KW-0597">Phosphoprotein</keyword>
<sequence length="444" mass="49113">MGMARNQILLVDDDPKLLRVLTLRLEAEGYGVIATSSGEEALKRLDDVRPQMVLADLRMPDLNGIELLVKIQGRHPSLPVAILSAHGDIPDAVRATHAGAVDFLTKPVDRDRLISCIERHVESDAQPNWADGIVTRSKTMRAILEDAQRVARTESAVLITGASGTGKEVLARALHDQSGRRHAPFVAINCTAVPAELLESELFGHRKGSFTGAHADHPGLFRAAHGGTVFLDEIGDMPAGLQAKLLRVLQEREVRPVGDTRTIPVNVRVLSATHCHLEARVADGRFREDLFYRLNVVRLRLPPLEQRREDIPLLVAHRLDQLCANGSPRRSYSPEALDVLAAAAWPGNVRQLFNVIEQTVALAPSRTIGAALVRKCLGEVGEGLQAFDEARDEFARNYLRQMLELSGGNISRAARLARRNRTDFYKLLNRYKLDPAQFKQLDDE</sequence>
<dbReference type="FunFam" id="3.40.50.300:FF:000006">
    <property type="entry name" value="DNA-binding transcriptional regulator NtrC"/>
    <property type="match status" value="1"/>
</dbReference>
<name>A0A970B699_9GAMM</name>
<dbReference type="PROSITE" id="PS00676">
    <property type="entry name" value="SIGMA54_INTERACT_2"/>
    <property type="match status" value="1"/>
</dbReference>
<dbReference type="Pfam" id="PF00072">
    <property type="entry name" value="Response_reg"/>
    <property type="match status" value="1"/>
</dbReference>
<keyword evidence="3" id="KW-0067">ATP-binding</keyword>
<evidence type="ECO:0000256" key="5">
    <source>
        <dbReference type="ARBA" id="ARBA00023015"/>
    </source>
</evidence>
<evidence type="ECO:0000259" key="10">
    <source>
        <dbReference type="PROSITE" id="PS50110"/>
    </source>
</evidence>
<dbReference type="SMART" id="SM00382">
    <property type="entry name" value="AAA"/>
    <property type="match status" value="1"/>
</dbReference>
<dbReference type="SUPFAM" id="SSF52540">
    <property type="entry name" value="P-loop containing nucleoside triphosphate hydrolases"/>
    <property type="match status" value="1"/>
</dbReference>
<dbReference type="InterPro" id="IPR009057">
    <property type="entry name" value="Homeodomain-like_sf"/>
</dbReference>
<comment type="caution">
    <text evidence="11">The sequence shown here is derived from an EMBL/GenBank/DDBJ whole genome shotgun (WGS) entry which is preliminary data.</text>
</comment>
<evidence type="ECO:0000259" key="9">
    <source>
        <dbReference type="PROSITE" id="PS50045"/>
    </source>
</evidence>
<keyword evidence="2" id="KW-0547">Nucleotide-binding</keyword>
<dbReference type="SMART" id="SM00448">
    <property type="entry name" value="REC"/>
    <property type="match status" value="1"/>
</dbReference>
<feature type="domain" description="Sigma-54 factor interaction" evidence="9">
    <location>
        <begin position="133"/>
        <end position="361"/>
    </location>
</feature>
<dbReference type="InterPro" id="IPR058031">
    <property type="entry name" value="AAA_lid_NorR"/>
</dbReference>
<dbReference type="InterPro" id="IPR011006">
    <property type="entry name" value="CheY-like_superfamily"/>
</dbReference>
<evidence type="ECO:0000313" key="11">
    <source>
        <dbReference type="EMBL" id="NKF22415.1"/>
    </source>
</evidence>
<evidence type="ECO:0000256" key="1">
    <source>
        <dbReference type="ARBA" id="ARBA00022553"/>
    </source>
</evidence>
<keyword evidence="5" id="KW-0805">Transcription regulation</keyword>
<dbReference type="Gene3D" id="1.10.10.60">
    <property type="entry name" value="Homeodomain-like"/>
    <property type="match status" value="1"/>
</dbReference>
<evidence type="ECO:0000256" key="7">
    <source>
        <dbReference type="ARBA" id="ARBA00023163"/>
    </source>
</evidence>
<dbReference type="EMBL" id="JAAVXB010000004">
    <property type="protein sequence ID" value="NKF22415.1"/>
    <property type="molecule type" value="Genomic_DNA"/>
</dbReference>
<dbReference type="PROSITE" id="PS50110">
    <property type="entry name" value="RESPONSE_REGULATORY"/>
    <property type="match status" value="1"/>
</dbReference>
<keyword evidence="6" id="KW-0238">DNA-binding</keyword>
<dbReference type="InterPro" id="IPR027417">
    <property type="entry name" value="P-loop_NTPase"/>
</dbReference>
<dbReference type="SUPFAM" id="SSF46689">
    <property type="entry name" value="Homeodomain-like"/>
    <property type="match status" value="1"/>
</dbReference>
<dbReference type="Pfam" id="PF00158">
    <property type="entry name" value="Sigma54_activat"/>
    <property type="match status" value="1"/>
</dbReference>
<dbReference type="Proteomes" id="UP000653472">
    <property type="component" value="Unassembled WGS sequence"/>
</dbReference>
<dbReference type="InterPro" id="IPR025943">
    <property type="entry name" value="Sigma_54_int_dom_ATP-bd_2"/>
</dbReference>
<dbReference type="GO" id="GO:0006355">
    <property type="term" value="P:regulation of DNA-templated transcription"/>
    <property type="evidence" value="ECO:0007669"/>
    <property type="project" value="InterPro"/>
</dbReference>
<dbReference type="Gene3D" id="3.40.50.2300">
    <property type="match status" value="1"/>
</dbReference>
<reference evidence="11" key="1">
    <citation type="submission" date="2020-03" db="EMBL/GenBank/DDBJ databases">
        <title>Solimonas marina sp. nov., isolated from deep seawater of the Pacific Ocean.</title>
        <authorList>
            <person name="Liu X."/>
            <person name="Lai Q."/>
            <person name="Sun F."/>
            <person name="Gai Y."/>
            <person name="Li G."/>
            <person name="Shao Z."/>
        </authorList>
    </citation>
    <scope>NUCLEOTIDE SEQUENCE</scope>
    <source>
        <strain evidence="11">C16B3</strain>
    </source>
</reference>
<dbReference type="PROSITE" id="PS50045">
    <property type="entry name" value="SIGMA54_INTERACT_4"/>
    <property type="match status" value="1"/>
</dbReference>